<comment type="caution">
    <text evidence="2">The sequence shown here is derived from an EMBL/GenBank/DDBJ whole genome shotgun (WGS) entry which is preliminary data.</text>
</comment>
<dbReference type="RefSeq" id="WP_241058857.1">
    <property type="nucleotide sequence ID" value="NZ_JAKWJU010000002.1"/>
</dbReference>
<reference evidence="2" key="1">
    <citation type="submission" date="2022-03" db="EMBL/GenBank/DDBJ databases">
        <authorList>
            <person name="Santos J.D.N."/>
            <person name="Kallscheuer N."/>
            <person name="Jogler C."/>
            <person name="Lage O.M."/>
        </authorList>
    </citation>
    <scope>NUCLEOTIDE SEQUENCE</scope>
    <source>
        <strain evidence="2">M600PL45_2</strain>
    </source>
</reference>
<evidence type="ECO:0000259" key="1">
    <source>
        <dbReference type="Pfam" id="PF00550"/>
    </source>
</evidence>
<evidence type="ECO:0000313" key="2">
    <source>
        <dbReference type="EMBL" id="MCH6160832.1"/>
    </source>
</evidence>
<name>A0ABS9SX25_9ACTN</name>
<organism evidence="2 3">
    <name type="scientific">Streptomyces marispadix</name>
    <dbReference type="NCBI Taxonomy" id="2922868"/>
    <lineage>
        <taxon>Bacteria</taxon>
        <taxon>Bacillati</taxon>
        <taxon>Actinomycetota</taxon>
        <taxon>Actinomycetes</taxon>
        <taxon>Kitasatosporales</taxon>
        <taxon>Streptomycetaceae</taxon>
        <taxon>Streptomyces</taxon>
    </lineage>
</organism>
<dbReference type="EMBL" id="JAKWJU010000002">
    <property type="protein sequence ID" value="MCH6160832.1"/>
    <property type="molecule type" value="Genomic_DNA"/>
</dbReference>
<dbReference type="SUPFAM" id="SSF47336">
    <property type="entry name" value="ACP-like"/>
    <property type="match status" value="1"/>
</dbReference>
<accession>A0ABS9SX25</accession>
<evidence type="ECO:0000313" key="3">
    <source>
        <dbReference type="Proteomes" id="UP001166784"/>
    </source>
</evidence>
<dbReference type="Pfam" id="PF00550">
    <property type="entry name" value="PP-binding"/>
    <property type="match status" value="1"/>
</dbReference>
<feature type="domain" description="Carrier" evidence="1">
    <location>
        <begin position="25"/>
        <end position="71"/>
    </location>
</feature>
<protein>
    <submittedName>
        <fullName evidence="2">Acyl carrier protein</fullName>
    </submittedName>
</protein>
<gene>
    <name evidence="2" type="ORF">MMA15_10600</name>
</gene>
<keyword evidence="3" id="KW-1185">Reference proteome</keyword>
<dbReference type="Proteomes" id="UP001166784">
    <property type="component" value="Unassembled WGS sequence"/>
</dbReference>
<dbReference type="Gene3D" id="1.10.1200.10">
    <property type="entry name" value="ACP-like"/>
    <property type="match status" value="1"/>
</dbReference>
<dbReference type="InterPro" id="IPR036736">
    <property type="entry name" value="ACP-like_sf"/>
</dbReference>
<reference evidence="2" key="2">
    <citation type="journal article" date="2023" name="Int. J. Syst. Evol. Microbiol.">
        <title>Streptomyces marispadix sp. nov., isolated from marine beach sediment of the Northern Coast of Portugal.</title>
        <authorList>
            <person name="dos Santos J.D.N."/>
            <person name="Vitorino I.R."/>
            <person name="Kallscheuer N."/>
            <person name="Srivastava A."/>
            <person name="Krautwurst S."/>
            <person name="Marz M."/>
            <person name="Jogler C."/>
            <person name="Lobo Da Cunha A."/>
            <person name="Catita J."/>
            <person name="Goncalves H."/>
            <person name="Gonzalez I."/>
            <person name="Reyes F."/>
            <person name="Lage O.M."/>
        </authorList>
    </citation>
    <scope>NUCLEOTIDE SEQUENCE</scope>
    <source>
        <strain evidence="2">M600PL45_2</strain>
    </source>
</reference>
<proteinExistence type="predicted"/>
<dbReference type="InterPro" id="IPR009081">
    <property type="entry name" value="PP-bd_ACP"/>
</dbReference>
<sequence length="90" mass="10219">MKQESEQYAELKKYMEEQFMFEFDSEITEDSDLFKAGVLDSFGYISLMAHIEREYGVKFGEDALLGNVSASLSGIVDFVASARRQTAESR</sequence>